<accession>A0ABW7A0R7</accession>
<dbReference type="PANTHER" id="PTHR43858">
    <property type="entry name" value="ENERGY-DEPENDENT TRANSLATIONAL THROTTLE PROTEIN ETTA"/>
    <property type="match status" value="1"/>
</dbReference>
<keyword evidence="6 7" id="KW-0810">Translation regulation</keyword>
<keyword evidence="7" id="KW-0677">Repeat</keyword>
<protein>
    <recommendedName>
        <fullName evidence="7">Energy-dependent translational throttle protein EttA</fullName>
        <ecNumber evidence="7">3.6.1.-</ecNumber>
    </recommendedName>
    <alternativeName>
        <fullName evidence="7">Translational regulatory factor EttA</fullName>
    </alternativeName>
</protein>
<dbReference type="Pfam" id="PF12848">
    <property type="entry name" value="ABC_tran_Xtn"/>
    <property type="match status" value="1"/>
</dbReference>
<comment type="function">
    <text evidence="7">A translation factor that gates the progression of the 70S ribosomal initiation complex (IC, containing tRNA(fMet) in the P-site) into the translation elongation cycle by using a mechanism sensitive to the ATP/ADP ratio. Binds to the 70S ribosome E-site where it modulates the state of the translating ribosome during subunit translocation. ATP hydrolysis probably frees it from the ribosome, which can enter the elongation phase.</text>
</comment>
<keyword evidence="7" id="KW-0378">Hydrolase</keyword>
<dbReference type="RefSeq" id="WP_393994131.1">
    <property type="nucleotide sequence ID" value="NZ_JBAFVH010000013.1"/>
</dbReference>
<dbReference type="NCBIfam" id="NF008775">
    <property type="entry name" value="PRK11819.1"/>
    <property type="match status" value="1"/>
</dbReference>
<dbReference type="InterPro" id="IPR003439">
    <property type="entry name" value="ABC_transporter-like_ATP-bd"/>
</dbReference>
<evidence type="ECO:0000256" key="2">
    <source>
        <dbReference type="ARBA" id="ARBA00022555"/>
    </source>
</evidence>
<dbReference type="CDD" id="cd03221">
    <property type="entry name" value="ABCF_EF-3"/>
    <property type="match status" value="2"/>
</dbReference>
<comment type="subunit">
    <text evidence="7">Monomer. Probably contacts ribosomal proteins L1, L5, L33 and S7, the 16S and 23S rRNA and the P-site containing tRNA(fMet).</text>
</comment>
<comment type="catalytic activity">
    <reaction evidence="7">
        <text>ATP + H2O = ADP + phosphate + H(+)</text>
        <dbReference type="Rhea" id="RHEA:13065"/>
        <dbReference type="ChEBI" id="CHEBI:15377"/>
        <dbReference type="ChEBI" id="CHEBI:15378"/>
        <dbReference type="ChEBI" id="CHEBI:30616"/>
        <dbReference type="ChEBI" id="CHEBI:43474"/>
        <dbReference type="ChEBI" id="CHEBI:456216"/>
    </reaction>
</comment>
<keyword evidence="10" id="KW-1185">Reference proteome</keyword>
<comment type="domain">
    <text evidence="7">The arm domain is inserted in the first ABC transporter domain. Probably contacts ribosomal protein L1.</text>
</comment>
<keyword evidence="5 7" id="KW-0067">ATP-binding</keyword>
<dbReference type="InterPro" id="IPR003593">
    <property type="entry name" value="AAA+_ATPase"/>
</dbReference>
<dbReference type="PANTHER" id="PTHR43858:SF1">
    <property type="entry name" value="ABC TRANSPORTER-RELATED PROTEIN"/>
    <property type="match status" value="1"/>
</dbReference>
<dbReference type="Gene3D" id="3.40.50.300">
    <property type="entry name" value="P-loop containing nucleotide triphosphate hydrolases"/>
    <property type="match status" value="2"/>
</dbReference>
<reference evidence="9 10" key="1">
    <citation type="submission" date="2024-02" db="EMBL/GenBank/DDBJ databases">
        <title>Expansion and revision of Xanthobacter and proposal of Roseixanthobacter gen. nov.</title>
        <authorList>
            <person name="Soltysiak M.P.M."/>
            <person name="Jalihal A."/>
            <person name="Ory A."/>
            <person name="Chrisophersen C."/>
            <person name="Lee A.D."/>
            <person name="Boulton J."/>
            <person name="Springer M."/>
        </authorList>
    </citation>
    <scope>NUCLEOTIDE SEQUENCE [LARGE SCALE GENOMIC DNA]</scope>
    <source>
        <strain evidence="9 10">23A</strain>
    </source>
</reference>
<dbReference type="EC" id="3.6.1.-" evidence="7"/>
<comment type="similarity">
    <text evidence="1 7">Belongs to the ABC transporter superfamily. ABCF family. Translational throttle EttA subfamily.</text>
</comment>
<comment type="caution">
    <text evidence="7">Lacks conserved residue(s) required for the propagation of feature annotation.</text>
</comment>
<evidence type="ECO:0000259" key="8">
    <source>
        <dbReference type="PROSITE" id="PS50893"/>
    </source>
</evidence>
<name>A0ABW7A0R7_9HYPH</name>
<dbReference type="InterPro" id="IPR017871">
    <property type="entry name" value="ABC_transporter-like_CS"/>
</dbReference>
<feature type="binding site" evidence="7">
    <location>
        <begin position="41"/>
        <end position="48"/>
    </location>
    <ligand>
        <name>ATP</name>
        <dbReference type="ChEBI" id="CHEBI:30616"/>
        <label>1</label>
    </ligand>
</feature>
<keyword evidence="2 7" id="KW-0820">tRNA-binding</keyword>
<dbReference type="Proteomes" id="UP001604002">
    <property type="component" value="Unassembled WGS sequence"/>
</dbReference>
<dbReference type="InterPro" id="IPR022374">
    <property type="entry name" value="EttA"/>
</dbReference>
<comment type="subcellular location">
    <subcellularLocation>
        <location evidence="7">Cytoplasm</location>
    </subcellularLocation>
    <text evidence="7">Associates with ribosomes and polysomes.</text>
</comment>
<evidence type="ECO:0000256" key="7">
    <source>
        <dbReference type="HAMAP-Rule" id="MF_00847"/>
    </source>
</evidence>
<sequence length="551" mass="61963">MAPYQYAYHMHGMTKAYPGGKKVLDNVHLSFYPDAKIGVLGNNGAGKSTLLRIMAGMDKDFSGEARPAEGVRVGYLPQEPHLDPEKTVRQNVEDGVAKQKAIMERYNELAMNYSDETADEMTQLQDEIEAQGLWDLDSKVEQAMNALGCPPDDWEVTRLSGGERRRVALCRLLLEQPELLLLDEPTNHLDAETVNWLEGHLRAYPGAILIVTHDRYFLDNVTGWILELDRGRGIPYEGNYSSWLGQKQKRLQQEGREDEARQRALAREQEWIGASPKARQAKNKARIQRYDELVQKASERQPSATEIVIPVAERLGQNVIAFDHLSKSFGDKMLIDDLSFKLPPGGIVGVIGPNGAGKTTLFRMITGQEKPDGGTIEIGESVKLGYVDQSRDALDDKKTVWEEISDGNEVIYVGKREIPSRAYCAAFNFKGGDQQKKVGMLSGGERNRVHLAKVLQRGGNVLLLDEPTNDLDVETLRALEEALEDYAGCAVIISHDRFFLDRIATHMLAFEGDSHVEWFEGNFADYEEDKKRRLGIDSVIPKRIQYKKFSR</sequence>
<dbReference type="SUPFAM" id="SSF52540">
    <property type="entry name" value="P-loop containing nucleoside triphosphate hydrolases"/>
    <property type="match status" value="2"/>
</dbReference>
<feature type="domain" description="ABC transporter" evidence="8">
    <location>
        <begin position="8"/>
        <end position="255"/>
    </location>
</feature>
<keyword evidence="3 7" id="KW-0699">rRNA-binding</keyword>
<evidence type="ECO:0000256" key="6">
    <source>
        <dbReference type="ARBA" id="ARBA00022845"/>
    </source>
</evidence>
<feature type="binding site" evidence="7">
    <location>
        <begin position="352"/>
        <end position="359"/>
    </location>
    <ligand>
        <name>ATP</name>
        <dbReference type="ChEBI" id="CHEBI:30616"/>
        <label>2</label>
    </ligand>
</feature>
<dbReference type="NCBIfam" id="TIGR03719">
    <property type="entry name" value="ABC_ABC_ChvD"/>
    <property type="match status" value="1"/>
</dbReference>
<dbReference type="Pfam" id="PF00005">
    <property type="entry name" value="ABC_tran"/>
    <property type="match status" value="2"/>
</dbReference>
<evidence type="ECO:0000313" key="9">
    <source>
        <dbReference type="EMBL" id="MFG1374483.1"/>
    </source>
</evidence>
<proteinExistence type="inferred from homology"/>
<dbReference type="InterPro" id="IPR032781">
    <property type="entry name" value="ABC_tran_Xtn"/>
</dbReference>
<evidence type="ECO:0000256" key="4">
    <source>
        <dbReference type="ARBA" id="ARBA00022741"/>
    </source>
</evidence>
<keyword evidence="7" id="KW-0694">RNA-binding</keyword>
<dbReference type="PROSITE" id="PS00211">
    <property type="entry name" value="ABC_TRANSPORTER_1"/>
    <property type="match status" value="1"/>
</dbReference>
<comment type="domain">
    <text evidence="7">The P-site tRNA interaction motif (PtIM domain) probably interacts with the P-site tRNA(fMet) as well as the 23S rRNA.</text>
</comment>
<keyword evidence="7" id="KW-0648">Protein biosynthesis</keyword>
<dbReference type="InterPro" id="IPR027417">
    <property type="entry name" value="P-loop_NTPase"/>
</dbReference>
<evidence type="ECO:0000256" key="3">
    <source>
        <dbReference type="ARBA" id="ARBA00022730"/>
    </source>
</evidence>
<dbReference type="SMART" id="SM00382">
    <property type="entry name" value="AAA"/>
    <property type="match status" value="2"/>
</dbReference>
<keyword evidence="7" id="KW-0963">Cytoplasm</keyword>
<evidence type="ECO:0000256" key="1">
    <source>
        <dbReference type="ARBA" id="ARBA00005868"/>
    </source>
</evidence>
<dbReference type="PROSITE" id="PS50893">
    <property type="entry name" value="ABC_TRANSPORTER_2"/>
    <property type="match status" value="2"/>
</dbReference>
<dbReference type="EMBL" id="JBAFVH010000013">
    <property type="protein sequence ID" value="MFG1374483.1"/>
    <property type="molecule type" value="Genomic_DNA"/>
</dbReference>
<organism evidence="9 10">
    <name type="scientific">Xanthobacter oligotrophicus</name>
    <dbReference type="NCBI Taxonomy" id="2607286"/>
    <lineage>
        <taxon>Bacteria</taxon>
        <taxon>Pseudomonadati</taxon>
        <taxon>Pseudomonadota</taxon>
        <taxon>Alphaproteobacteria</taxon>
        <taxon>Hyphomicrobiales</taxon>
        <taxon>Xanthobacteraceae</taxon>
        <taxon>Xanthobacter</taxon>
    </lineage>
</organism>
<keyword evidence="4 7" id="KW-0547">Nucleotide-binding</keyword>
<dbReference type="HAMAP" id="MF_00847">
    <property type="entry name" value="EttA"/>
    <property type="match status" value="1"/>
</dbReference>
<evidence type="ECO:0000313" key="10">
    <source>
        <dbReference type="Proteomes" id="UP001604002"/>
    </source>
</evidence>
<feature type="region of interest" description="PtIM" evidence="7">
    <location>
        <begin position="238"/>
        <end position="318"/>
    </location>
</feature>
<evidence type="ECO:0000256" key="5">
    <source>
        <dbReference type="ARBA" id="ARBA00022840"/>
    </source>
</evidence>
<comment type="caution">
    <text evidence="9">The sequence shown here is derived from an EMBL/GenBank/DDBJ whole genome shotgun (WGS) entry which is preliminary data.</text>
</comment>
<gene>
    <name evidence="7 9" type="primary">ettA</name>
    <name evidence="9" type="ORF">V5F32_20090</name>
</gene>
<feature type="domain" description="ABC transporter" evidence="8">
    <location>
        <begin position="320"/>
        <end position="537"/>
    </location>
</feature>